<gene>
    <name evidence="1" type="ORF">RSA11_04420</name>
</gene>
<sequence>MFKLNDNVKTTYKNSPNHHGVITTLHSITATIRVIDCDGNEKNEIHNLHRLTLDKDGSPDIGRTPRRN</sequence>
<reference evidence="1 2" key="1">
    <citation type="journal article" date="2016" name="Front. Microbiol.">
        <title>Genomic Resource of Rice Seed Associated Bacteria.</title>
        <authorList>
            <person name="Midha S."/>
            <person name="Bansal K."/>
            <person name="Sharma S."/>
            <person name="Kumar N."/>
            <person name="Patil P.P."/>
            <person name="Chaudhry V."/>
            <person name="Patil P.B."/>
        </authorList>
    </citation>
    <scope>NUCLEOTIDE SEQUENCE [LARGE SCALE GENOMIC DNA]</scope>
    <source>
        <strain evidence="1 2">RSA11</strain>
    </source>
</reference>
<name>A0AAW3MGY5_9BACL</name>
<evidence type="ECO:0000313" key="1">
    <source>
        <dbReference type="EMBL" id="KTR27912.1"/>
    </source>
</evidence>
<comment type="caution">
    <text evidence="1">The sequence shown here is derived from an EMBL/GenBank/DDBJ whole genome shotgun (WGS) entry which is preliminary data.</text>
</comment>
<organism evidence="1 2">
    <name type="scientific">Exiguobacterium indicum</name>
    <dbReference type="NCBI Taxonomy" id="296995"/>
    <lineage>
        <taxon>Bacteria</taxon>
        <taxon>Bacillati</taxon>
        <taxon>Bacillota</taxon>
        <taxon>Bacilli</taxon>
        <taxon>Bacillales</taxon>
        <taxon>Bacillales Family XII. Incertae Sedis</taxon>
        <taxon>Exiguobacterium</taxon>
    </lineage>
</organism>
<evidence type="ECO:0000313" key="2">
    <source>
        <dbReference type="Proteomes" id="UP000072605"/>
    </source>
</evidence>
<dbReference type="AlphaFoldDB" id="A0AAW3MGY5"/>
<dbReference type="Proteomes" id="UP000072605">
    <property type="component" value="Unassembled WGS sequence"/>
</dbReference>
<accession>A0AAW3MGY5</accession>
<proteinExistence type="predicted"/>
<protein>
    <submittedName>
        <fullName evidence="1">Uncharacterized protein</fullName>
    </submittedName>
</protein>
<dbReference type="EMBL" id="LDQV01000012">
    <property type="protein sequence ID" value="KTR27912.1"/>
    <property type="molecule type" value="Genomic_DNA"/>
</dbReference>